<dbReference type="RefSeq" id="WP_343841861.1">
    <property type="nucleotide sequence ID" value="NZ_BAAAEI010000006.1"/>
</dbReference>
<proteinExistence type="inferred from homology"/>
<gene>
    <name evidence="10" type="ORF">GCM10009092_07210</name>
</gene>
<comment type="subcellular location">
    <subcellularLocation>
        <location evidence="1">Membrane</location>
        <topology evidence="1">Multi-pass membrane protein</topology>
    </subcellularLocation>
</comment>
<dbReference type="InterPro" id="IPR050925">
    <property type="entry name" value="Rhomboid_protease_S54"/>
</dbReference>
<feature type="transmembrane region" description="Helical" evidence="7">
    <location>
        <begin position="321"/>
        <end position="338"/>
    </location>
</feature>
<feature type="transmembrane region" description="Helical" evidence="7">
    <location>
        <begin position="197"/>
        <end position="223"/>
    </location>
</feature>
<dbReference type="Pfam" id="PF01694">
    <property type="entry name" value="Rhomboid"/>
    <property type="match status" value="1"/>
</dbReference>
<evidence type="ECO:0000256" key="4">
    <source>
        <dbReference type="ARBA" id="ARBA00022801"/>
    </source>
</evidence>
<accession>A0ABN0WS05</accession>
<evidence type="ECO:0008006" key="12">
    <source>
        <dbReference type="Google" id="ProtNLM"/>
    </source>
</evidence>
<evidence type="ECO:0000259" key="8">
    <source>
        <dbReference type="Pfam" id="PF01694"/>
    </source>
</evidence>
<comment type="similarity">
    <text evidence="2">Belongs to the peptidase S54 family.</text>
</comment>
<evidence type="ECO:0000256" key="2">
    <source>
        <dbReference type="ARBA" id="ARBA00009045"/>
    </source>
</evidence>
<evidence type="ECO:0000313" key="11">
    <source>
        <dbReference type="Proteomes" id="UP001501757"/>
    </source>
</evidence>
<dbReference type="InterPro" id="IPR035952">
    <property type="entry name" value="Rhomboid-like_sf"/>
</dbReference>
<sequence>MPIKPCPKCQNQMLTPTTYGSDEIDVCQACGGLWFEKDEVNRMIDELHPDSPLDNYQQYFGEKLGDSELNCPDCKRQLQRYHLLADYHTEIDHCHHCDGSWVDREELQGVQQSPALRSALAELNQKINWKTYLFQFLSQMPVEYNLKSKNRPWVNWTLIALNVLIFAGYFFDEGRFIWVFSHLAAVPNEVLAGQQSWTLLTCIFLHGSVLHLLGNMYFLYVVGDNLEEALGHWRYLGLYLLCGIAASLAGALLRSSSDIPSVGASGAIAALFGMYLLWFRHASLTFMIVVYQKKLSAPWFFGIWLAFNLFGMLIGQSEVDYGAHIGGFVVGLLIGGWLKTKILRDNPLIDLLNRQEAVIRR</sequence>
<feature type="domain" description="Peptidase S54 rhomboid" evidence="8">
    <location>
        <begin position="194"/>
        <end position="336"/>
    </location>
</feature>
<feature type="transmembrane region" description="Helical" evidence="7">
    <location>
        <begin position="299"/>
        <end position="315"/>
    </location>
</feature>
<keyword evidence="11" id="KW-1185">Reference proteome</keyword>
<dbReference type="PANTHER" id="PTHR43731">
    <property type="entry name" value="RHOMBOID PROTEASE"/>
    <property type="match status" value="1"/>
</dbReference>
<feature type="domain" description="Transcription factor zinc-finger" evidence="9">
    <location>
        <begin position="6"/>
        <end position="45"/>
    </location>
</feature>
<evidence type="ECO:0000256" key="3">
    <source>
        <dbReference type="ARBA" id="ARBA00022692"/>
    </source>
</evidence>
<comment type="caution">
    <text evidence="10">The sequence shown here is derived from an EMBL/GenBank/DDBJ whole genome shotgun (WGS) entry which is preliminary data.</text>
</comment>
<dbReference type="Gene3D" id="1.20.1540.10">
    <property type="entry name" value="Rhomboid-like"/>
    <property type="match status" value="1"/>
</dbReference>
<dbReference type="InterPro" id="IPR027392">
    <property type="entry name" value="TF_Znf"/>
</dbReference>
<dbReference type="PANTHER" id="PTHR43731:SF14">
    <property type="entry name" value="PRESENILIN-ASSOCIATED RHOMBOID-LIKE PROTEIN, MITOCHONDRIAL"/>
    <property type="match status" value="1"/>
</dbReference>
<dbReference type="Pfam" id="PF13453">
    <property type="entry name" value="Zn_ribbon_TFIIB"/>
    <property type="match status" value="2"/>
</dbReference>
<dbReference type="Proteomes" id="UP001501757">
    <property type="component" value="Unassembled WGS sequence"/>
</dbReference>
<keyword evidence="6 7" id="KW-0472">Membrane</keyword>
<protein>
    <recommendedName>
        <fullName evidence="12">Rhomboid family intramembrane serine protease</fullName>
    </recommendedName>
</protein>
<organism evidence="10 11">
    <name type="scientific">Bowmanella denitrificans</name>
    <dbReference type="NCBI Taxonomy" id="366582"/>
    <lineage>
        <taxon>Bacteria</taxon>
        <taxon>Pseudomonadati</taxon>
        <taxon>Pseudomonadota</taxon>
        <taxon>Gammaproteobacteria</taxon>
        <taxon>Alteromonadales</taxon>
        <taxon>Alteromonadaceae</taxon>
        <taxon>Bowmanella</taxon>
    </lineage>
</organism>
<evidence type="ECO:0000259" key="9">
    <source>
        <dbReference type="Pfam" id="PF13453"/>
    </source>
</evidence>
<dbReference type="EMBL" id="BAAAEI010000006">
    <property type="protein sequence ID" value="GAA0345293.1"/>
    <property type="molecule type" value="Genomic_DNA"/>
</dbReference>
<evidence type="ECO:0000256" key="6">
    <source>
        <dbReference type="ARBA" id="ARBA00023136"/>
    </source>
</evidence>
<keyword evidence="3 7" id="KW-0812">Transmembrane</keyword>
<name>A0ABN0WS05_9ALTE</name>
<dbReference type="InterPro" id="IPR022764">
    <property type="entry name" value="Peptidase_S54_rhomboid_dom"/>
</dbReference>
<feature type="transmembrane region" description="Helical" evidence="7">
    <location>
        <begin position="153"/>
        <end position="171"/>
    </location>
</feature>
<reference evidence="10 11" key="1">
    <citation type="journal article" date="2019" name="Int. J. Syst. Evol. Microbiol.">
        <title>The Global Catalogue of Microorganisms (GCM) 10K type strain sequencing project: providing services to taxonomists for standard genome sequencing and annotation.</title>
        <authorList>
            <consortium name="The Broad Institute Genomics Platform"/>
            <consortium name="The Broad Institute Genome Sequencing Center for Infectious Disease"/>
            <person name="Wu L."/>
            <person name="Ma J."/>
        </authorList>
    </citation>
    <scope>NUCLEOTIDE SEQUENCE [LARGE SCALE GENOMIC DNA]</scope>
    <source>
        <strain evidence="10 11">JCM 13378</strain>
    </source>
</reference>
<evidence type="ECO:0000256" key="7">
    <source>
        <dbReference type="SAM" id="Phobius"/>
    </source>
</evidence>
<feature type="transmembrane region" description="Helical" evidence="7">
    <location>
        <begin position="235"/>
        <end position="253"/>
    </location>
</feature>
<dbReference type="SUPFAM" id="SSF144091">
    <property type="entry name" value="Rhomboid-like"/>
    <property type="match status" value="1"/>
</dbReference>
<feature type="domain" description="Transcription factor zinc-finger" evidence="9">
    <location>
        <begin position="70"/>
        <end position="108"/>
    </location>
</feature>
<evidence type="ECO:0000256" key="1">
    <source>
        <dbReference type="ARBA" id="ARBA00004141"/>
    </source>
</evidence>
<keyword evidence="4" id="KW-0378">Hydrolase</keyword>
<evidence type="ECO:0000313" key="10">
    <source>
        <dbReference type="EMBL" id="GAA0345293.1"/>
    </source>
</evidence>
<evidence type="ECO:0000256" key="5">
    <source>
        <dbReference type="ARBA" id="ARBA00022989"/>
    </source>
</evidence>
<keyword evidence="5 7" id="KW-1133">Transmembrane helix</keyword>